<dbReference type="GO" id="GO:0048706">
    <property type="term" value="P:embryonic skeletal system development"/>
    <property type="evidence" value="ECO:0007669"/>
    <property type="project" value="TreeGrafter"/>
</dbReference>
<evidence type="ECO:0000256" key="3">
    <source>
        <dbReference type="ARBA" id="ARBA00011000"/>
    </source>
</evidence>
<evidence type="ECO:0000256" key="9">
    <source>
        <dbReference type="ARBA" id="ARBA00023054"/>
    </source>
</evidence>
<reference evidence="11 12" key="1">
    <citation type="journal article" date="2018" name="Nat. Ecol. Evol.">
        <title>Shark genomes provide insights into elasmobranch evolution and the origin of vertebrates.</title>
        <authorList>
            <person name="Hara Y"/>
            <person name="Yamaguchi K"/>
            <person name="Onimaru K"/>
            <person name="Kadota M"/>
            <person name="Koyanagi M"/>
            <person name="Keeley SD"/>
            <person name="Tatsumi K"/>
            <person name="Tanaka K"/>
            <person name="Motone F"/>
            <person name="Kageyama Y"/>
            <person name="Nozu R"/>
            <person name="Adachi N"/>
            <person name="Nishimura O"/>
            <person name="Nakagawa R"/>
            <person name="Tanegashima C"/>
            <person name="Kiyatake I"/>
            <person name="Matsumoto R"/>
            <person name="Murakumo K"/>
            <person name="Nishida K"/>
            <person name="Terakita A"/>
            <person name="Kuratani S"/>
            <person name="Sato K"/>
            <person name="Hyodo S Kuraku.S."/>
        </authorList>
    </citation>
    <scope>NUCLEOTIDE SEQUENCE [LARGE SCALE GENOMIC DNA]</scope>
</reference>
<keyword evidence="8 10" id="KW-0732">Signal</keyword>
<dbReference type="Pfam" id="PF17085">
    <property type="entry name" value="UCMA"/>
    <property type="match status" value="1"/>
</dbReference>
<evidence type="ECO:0000256" key="1">
    <source>
        <dbReference type="ARBA" id="ARBA00002111"/>
    </source>
</evidence>
<sequence>MKWKQNFLLCSLAAVFILTILEDSEGAAVPVDTKVEKEEGVKKQVFVAETDASNFFKRRTRRSPKSRAEMIAENSQRRAADERRKEYHEEQFYEWESYVEEEQDEQYERSRERTESWRQWHYDGRYPRYPYNRYGY</sequence>
<evidence type="ECO:0000256" key="4">
    <source>
        <dbReference type="ARBA" id="ARBA00013765"/>
    </source>
</evidence>
<protein>
    <recommendedName>
        <fullName evidence="4">Unique cartilage matrix-associated protein</fullName>
    </recommendedName>
</protein>
<evidence type="ECO:0000256" key="8">
    <source>
        <dbReference type="ARBA" id="ARBA00022729"/>
    </source>
</evidence>
<evidence type="ECO:0000256" key="6">
    <source>
        <dbReference type="ARBA" id="ARBA00022530"/>
    </source>
</evidence>
<keyword evidence="7" id="KW-0765">Sulfation</keyword>
<evidence type="ECO:0000256" key="2">
    <source>
        <dbReference type="ARBA" id="ARBA00004498"/>
    </source>
</evidence>
<dbReference type="EMBL" id="BFAA01004670">
    <property type="protein sequence ID" value="GCB70136.1"/>
    <property type="molecule type" value="Genomic_DNA"/>
</dbReference>
<dbReference type="InterPro" id="IPR031386">
    <property type="entry name" value="UCMA"/>
</dbReference>
<accession>A0A401PAH8</accession>
<comment type="subcellular location">
    <subcellularLocation>
        <location evidence="2">Secreted</location>
        <location evidence="2">Extracellular space</location>
        <location evidence="2">Extracellular matrix</location>
    </subcellularLocation>
</comment>
<dbReference type="GO" id="GO:0045667">
    <property type="term" value="P:regulation of osteoblast differentiation"/>
    <property type="evidence" value="ECO:0007669"/>
    <property type="project" value="InterPro"/>
</dbReference>
<dbReference type="STRING" id="75743.A0A401PAH8"/>
<dbReference type="Proteomes" id="UP000288216">
    <property type="component" value="Unassembled WGS sequence"/>
</dbReference>
<name>A0A401PAH8_SCYTO</name>
<evidence type="ECO:0000313" key="12">
    <source>
        <dbReference type="Proteomes" id="UP000288216"/>
    </source>
</evidence>
<gene>
    <name evidence="11" type="ORF">scyTo_0010706</name>
</gene>
<dbReference type="PANTHER" id="PTHR28647:SF2">
    <property type="entry name" value="UNIQUE CARTILAGE MATRIX-ASSOCIATED PROTEIN"/>
    <property type="match status" value="1"/>
</dbReference>
<keyword evidence="6" id="KW-0272">Extracellular matrix</keyword>
<feature type="chain" id="PRO_5019351024" description="Unique cartilage matrix-associated protein" evidence="10">
    <location>
        <begin position="27"/>
        <end position="136"/>
    </location>
</feature>
<keyword evidence="5" id="KW-0964">Secreted</keyword>
<organism evidence="11 12">
    <name type="scientific">Scyliorhinus torazame</name>
    <name type="common">Cloudy catshark</name>
    <name type="synonym">Catulus torazame</name>
    <dbReference type="NCBI Taxonomy" id="75743"/>
    <lineage>
        <taxon>Eukaryota</taxon>
        <taxon>Metazoa</taxon>
        <taxon>Chordata</taxon>
        <taxon>Craniata</taxon>
        <taxon>Vertebrata</taxon>
        <taxon>Chondrichthyes</taxon>
        <taxon>Elasmobranchii</taxon>
        <taxon>Galeomorphii</taxon>
        <taxon>Galeoidea</taxon>
        <taxon>Carcharhiniformes</taxon>
        <taxon>Scyliorhinidae</taxon>
        <taxon>Scyliorhinus</taxon>
    </lineage>
</organism>
<dbReference type="AlphaFoldDB" id="A0A401PAH8"/>
<evidence type="ECO:0000256" key="10">
    <source>
        <dbReference type="SAM" id="SignalP"/>
    </source>
</evidence>
<dbReference type="GO" id="GO:0031012">
    <property type="term" value="C:extracellular matrix"/>
    <property type="evidence" value="ECO:0007669"/>
    <property type="project" value="TreeGrafter"/>
</dbReference>
<feature type="signal peptide" evidence="10">
    <location>
        <begin position="1"/>
        <end position="26"/>
    </location>
</feature>
<comment type="function">
    <text evidence="1">May be involved in the negative control of osteogenic differentiation of osteochondrogenic precursor cells in peripheral zones of fetal cartilage and at the cartilage-bone interface.</text>
</comment>
<evidence type="ECO:0000313" key="11">
    <source>
        <dbReference type="EMBL" id="GCB70136.1"/>
    </source>
</evidence>
<comment type="caution">
    <text evidence="11">The sequence shown here is derived from an EMBL/GenBank/DDBJ whole genome shotgun (WGS) entry which is preliminary data.</text>
</comment>
<evidence type="ECO:0000256" key="5">
    <source>
        <dbReference type="ARBA" id="ARBA00022525"/>
    </source>
</evidence>
<keyword evidence="9" id="KW-0175">Coiled coil</keyword>
<dbReference type="PANTHER" id="PTHR28647">
    <property type="entry name" value="UNIQUE CARTILAGE MATRIX-ASSOCIATED PROTEIN"/>
    <property type="match status" value="1"/>
</dbReference>
<proteinExistence type="inferred from homology"/>
<evidence type="ECO:0000256" key="7">
    <source>
        <dbReference type="ARBA" id="ARBA00022641"/>
    </source>
</evidence>
<dbReference type="OrthoDB" id="8907123at2759"/>
<dbReference type="OMA" id="TMLQEGT"/>
<keyword evidence="12" id="KW-1185">Reference proteome</keyword>
<comment type="similarity">
    <text evidence="3">Belongs to the UCMA family.</text>
</comment>